<evidence type="ECO:0000313" key="3">
    <source>
        <dbReference type="EMBL" id="KRL89297.1"/>
    </source>
</evidence>
<dbReference type="GO" id="GO:0003677">
    <property type="term" value="F:DNA binding"/>
    <property type="evidence" value="ECO:0007669"/>
    <property type="project" value="InterPro"/>
</dbReference>
<reference evidence="3 4" key="1">
    <citation type="journal article" date="2015" name="Genome Announc.">
        <title>Expanding the biotechnology potential of lactobacilli through comparative genomics of 213 strains and associated genera.</title>
        <authorList>
            <person name="Sun Z."/>
            <person name="Harris H.M."/>
            <person name="McCann A."/>
            <person name="Guo C."/>
            <person name="Argimon S."/>
            <person name="Zhang W."/>
            <person name="Yang X."/>
            <person name="Jeffery I.B."/>
            <person name="Cooney J.C."/>
            <person name="Kagawa T.F."/>
            <person name="Liu W."/>
            <person name="Song Y."/>
            <person name="Salvetti E."/>
            <person name="Wrobel A."/>
            <person name="Rasinkangas P."/>
            <person name="Parkhill J."/>
            <person name="Rea M.C."/>
            <person name="O'Sullivan O."/>
            <person name="Ritari J."/>
            <person name="Douillard F.P."/>
            <person name="Paul Ross R."/>
            <person name="Yang R."/>
            <person name="Briner A.E."/>
            <person name="Felis G.E."/>
            <person name="de Vos W.M."/>
            <person name="Barrangou R."/>
            <person name="Klaenhammer T.R."/>
            <person name="Caufield P.W."/>
            <person name="Cui Y."/>
            <person name="Zhang H."/>
            <person name="O'Toole P.W."/>
        </authorList>
    </citation>
    <scope>NUCLEOTIDE SEQUENCE [LARGE SCALE GENOMIC DNA]</scope>
    <source>
        <strain evidence="3 4">DSM 16043</strain>
    </source>
</reference>
<gene>
    <name evidence="3" type="ORF">FC46_GL000853</name>
</gene>
<evidence type="ECO:0000256" key="1">
    <source>
        <dbReference type="ARBA" id="ARBA00022801"/>
    </source>
</evidence>
<dbReference type="Proteomes" id="UP000051036">
    <property type="component" value="Unassembled WGS sequence"/>
</dbReference>
<accession>A0A0R1U7R1</accession>
<dbReference type="PANTHER" id="PTHR30015">
    <property type="entry name" value="MRR RESTRICTION SYSTEM PROTEIN"/>
    <property type="match status" value="1"/>
</dbReference>
<sequence>MQVKRYDEGNTVGRQTISQFHGDLDLQGADTGVFITTSSFTNSAEEAARTFNIKLIDGDTLTKLMIDYKVGVQVMQNYELLEIDDEFFEID</sequence>
<proteinExistence type="predicted"/>
<dbReference type="InterPro" id="IPR052906">
    <property type="entry name" value="Type_IV_Methyl-Rstrct_Enzyme"/>
</dbReference>
<dbReference type="InterPro" id="IPR011856">
    <property type="entry name" value="tRNA_endonuc-like_dom_sf"/>
</dbReference>
<dbReference type="Pfam" id="PF04471">
    <property type="entry name" value="Mrr_cat"/>
    <property type="match status" value="1"/>
</dbReference>
<protein>
    <recommendedName>
        <fullName evidence="2">Restriction endonuclease type IV Mrr domain-containing protein</fullName>
    </recommendedName>
</protein>
<keyword evidence="4" id="KW-1185">Reference proteome</keyword>
<dbReference type="RefSeq" id="WP_057799275.1">
    <property type="nucleotide sequence ID" value="NZ_AZFM01000025.1"/>
</dbReference>
<dbReference type="EMBL" id="AZFM01000025">
    <property type="protein sequence ID" value="KRL89297.1"/>
    <property type="molecule type" value="Genomic_DNA"/>
</dbReference>
<dbReference type="AlphaFoldDB" id="A0A0R1U7R1"/>
<dbReference type="Gene3D" id="3.40.1350.10">
    <property type="match status" value="1"/>
</dbReference>
<dbReference type="SUPFAM" id="SSF52980">
    <property type="entry name" value="Restriction endonuclease-like"/>
    <property type="match status" value="1"/>
</dbReference>
<dbReference type="PANTHER" id="PTHR30015:SF7">
    <property type="entry name" value="TYPE IV METHYL-DIRECTED RESTRICTION ENZYME ECOKMRR"/>
    <property type="match status" value="1"/>
</dbReference>
<evidence type="ECO:0000259" key="2">
    <source>
        <dbReference type="Pfam" id="PF04471"/>
    </source>
</evidence>
<dbReference type="InterPro" id="IPR007560">
    <property type="entry name" value="Restrct_endonuc_IV_Mrr"/>
</dbReference>
<evidence type="ECO:0000313" key="4">
    <source>
        <dbReference type="Proteomes" id="UP000051036"/>
    </source>
</evidence>
<dbReference type="InterPro" id="IPR011335">
    <property type="entry name" value="Restrct_endonuc-II-like"/>
</dbReference>
<organism evidence="3 4">
    <name type="scientific">Lactobacillus kalixensis DSM 16043</name>
    <dbReference type="NCBI Taxonomy" id="1423763"/>
    <lineage>
        <taxon>Bacteria</taxon>
        <taxon>Bacillati</taxon>
        <taxon>Bacillota</taxon>
        <taxon>Bacilli</taxon>
        <taxon>Lactobacillales</taxon>
        <taxon>Lactobacillaceae</taxon>
        <taxon>Lactobacillus</taxon>
    </lineage>
</organism>
<dbReference type="PATRIC" id="fig|1423763.3.peg.865"/>
<comment type="caution">
    <text evidence="3">The sequence shown here is derived from an EMBL/GenBank/DDBJ whole genome shotgun (WGS) entry which is preliminary data.</text>
</comment>
<dbReference type="GO" id="GO:0009307">
    <property type="term" value="P:DNA restriction-modification system"/>
    <property type="evidence" value="ECO:0007669"/>
    <property type="project" value="InterPro"/>
</dbReference>
<name>A0A0R1U7R1_9LACO</name>
<dbReference type="GO" id="GO:0015666">
    <property type="term" value="F:restriction endodeoxyribonuclease activity"/>
    <property type="evidence" value="ECO:0007669"/>
    <property type="project" value="TreeGrafter"/>
</dbReference>
<dbReference type="STRING" id="1423763.FC46_GL000853"/>
<feature type="domain" description="Restriction endonuclease type IV Mrr" evidence="2">
    <location>
        <begin position="2"/>
        <end position="65"/>
    </location>
</feature>
<keyword evidence="1" id="KW-0378">Hydrolase</keyword>